<reference evidence="2 3" key="1">
    <citation type="journal article" date="2021" name="Int. J. Syst. Evol. Microbiol.">
        <title>Classification of three corynebacterial strains isolated from a small paddock in North Rhine-Westphalia: proposal of &lt;i&gt;Corynebacterium kalinowskii&lt;/i&gt; sp. nov., &lt;i&gt;Corynebacterium comes&lt;/i&gt; sp. nov. and &lt;i&gt;Corynebacterium occultum&lt;/i&gt; sp. nov.</title>
        <authorList>
            <person name="Schaffert L."/>
            <person name="Ruwe M."/>
            <person name="Milse J."/>
            <person name="Hanuschka K."/>
            <person name="Ortseifen V."/>
            <person name="Droste J."/>
            <person name="Brandt D."/>
            <person name="Schl L."/>
            <person name="Kutter Y."/>
            <person name="Vinke S."/>
            <person name="Vieh P."/>
            <person name="Jacob L."/>
            <person name="L N.C."/>
            <person name="Schulte-Berndt E."/>
            <person name="Hain C."/>
            <person name="Linder M."/>
            <person name="Schmidt P."/>
            <person name="Wollenschl L."/>
            <person name="Luttermann T."/>
            <person name="Thieme E."/>
            <person name="Hassa J."/>
            <person name="Haak M."/>
            <person name="Wittchen M."/>
            <person name="Mentz A."/>
            <person name="Persicke M."/>
            <person name="Busche T."/>
            <person name="R C."/>
        </authorList>
    </citation>
    <scope>NUCLEOTIDE SEQUENCE [LARGE SCALE GENOMIC DNA]</scope>
    <source>
        <strain evidence="2 3">2019</strain>
    </source>
</reference>
<dbReference type="GO" id="GO:0032259">
    <property type="term" value="P:methylation"/>
    <property type="evidence" value="ECO:0007669"/>
    <property type="project" value="UniProtKB-KW"/>
</dbReference>
<geneLocation type="plasmid" evidence="2 3">
    <name>pCETAM</name>
</geneLocation>
<dbReference type="InterPro" id="IPR029063">
    <property type="entry name" value="SAM-dependent_MTases_sf"/>
</dbReference>
<gene>
    <name evidence="2" type="ORF">CETAM_13365</name>
</gene>
<dbReference type="CDD" id="cd02440">
    <property type="entry name" value="AdoMet_MTases"/>
    <property type="match status" value="1"/>
</dbReference>
<feature type="domain" description="Methyltransferase type 11" evidence="1">
    <location>
        <begin position="39"/>
        <end position="133"/>
    </location>
</feature>
<dbReference type="Gene3D" id="3.40.50.150">
    <property type="entry name" value="Vaccinia Virus protein VP39"/>
    <property type="match status" value="1"/>
</dbReference>
<organism evidence="2 3">
    <name type="scientific">Corynebacterium comes</name>
    <dbReference type="NCBI Taxonomy" id="2675218"/>
    <lineage>
        <taxon>Bacteria</taxon>
        <taxon>Bacillati</taxon>
        <taxon>Actinomycetota</taxon>
        <taxon>Actinomycetes</taxon>
        <taxon>Mycobacteriales</taxon>
        <taxon>Corynebacteriaceae</taxon>
        <taxon>Corynebacterium</taxon>
    </lineage>
</organism>
<keyword evidence="2" id="KW-0808">Transferase</keyword>
<dbReference type="AlphaFoldDB" id="A0A6B8WH55"/>
<dbReference type="PANTHER" id="PTHR43591:SF24">
    <property type="entry name" value="2-METHOXY-6-POLYPRENYL-1,4-BENZOQUINOL METHYLASE, MITOCHONDRIAL"/>
    <property type="match status" value="1"/>
</dbReference>
<dbReference type="SUPFAM" id="SSF53335">
    <property type="entry name" value="S-adenosyl-L-methionine-dependent methyltransferases"/>
    <property type="match status" value="1"/>
</dbReference>
<keyword evidence="2" id="KW-0614">Plasmid</keyword>
<evidence type="ECO:0000259" key="1">
    <source>
        <dbReference type="Pfam" id="PF08241"/>
    </source>
</evidence>
<dbReference type="PANTHER" id="PTHR43591">
    <property type="entry name" value="METHYLTRANSFERASE"/>
    <property type="match status" value="1"/>
</dbReference>
<sequence>MPRMSTVEALFCRSALWRLLSPKMVPWSTQGWSLTGGVLEIGGGSGAMAEAIIHSHGQVNLTTTDVDPAMVQAAQRSLAELPIETRQADATALPFADESFDMVLSFLMLHHVVEWEQAVAEVTRVLRPGGLFVGYDLLSSRVANWLHRVDGSPHRLFEAAAFESALKQVGLEPLRLRSTRGGLVLRFVVQKPSIADHNPGNSGHST</sequence>
<dbReference type="EMBL" id="CP046454">
    <property type="protein sequence ID" value="QGU05898.1"/>
    <property type="molecule type" value="Genomic_DNA"/>
</dbReference>
<dbReference type="KEGG" id="ccoe:CETAM_13365"/>
<name>A0A6B8WH55_9CORY</name>
<evidence type="ECO:0000313" key="2">
    <source>
        <dbReference type="EMBL" id="QGU05898.1"/>
    </source>
</evidence>
<dbReference type="InterPro" id="IPR013216">
    <property type="entry name" value="Methyltransf_11"/>
</dbReference>
<keyword evidence="2" id="KW-0489">Methyltransferase</keyword>
<dbReference type="Proteomes" id="UP000425178">
    <property type="component" value="Plasmid pCETAM"/>
</dbReference>
<dbReference type="EC" id="2.1.1.-" evidence="2"/>
<keyword evidence="3" id="KW-1185">Reference proteome</keyword>
<protein>
    <submittedName>
        <fullName evidence="2">Phthiotriol/phenolphthiotriol dimycocerosates methyltransferase</fullName>
        <ecNumber evidence="2">2.1.1.-</ecNumber>
    </submittedName>
</protein>
<dbReference type="GO" id="GO:0008757">
    <property type="term" value="F:S-adenosylmethionine-dependent methyltransferase activity"/>
    <property type="evidence" value="ECO:0007669"/>
    <property type="project" value="InterPro"/>
</dbReference>
<proteinExistence type="predicted"/>
<dbReference type="Pfam" id="PF08241">
    <property type="entry name" value="Methyltransf_11"/>
    <property type="match status" value="1"/>
</dbReference>
<evidence type="ECO:0000313" key="3">
    <source>
        <dbReference type="Proteomes" id="UP000425178"/>
    </source>
</evidence>
<accession>A0A6B8WH55</accession>